<dbReference type="Pfam" id="PF14525">
    <property type="entry name" value="AraC_binding_2"/>
    <property type="match status" value="1"/>
</dbReference>
<evidence type="ECO:0000313" key="3">
    <source>
        <dbReference type="Proteomes" id="UP000621510"/>
    </source>
</evidence>
<dbReference type="RefSeq" id="WP_201858254.1">
    <property type="nucleotide sequence ID" value="NZ_JAERRG010000052.1"/>
</dbReference>
<protein>
    <recommendedName>
        <fullName evidence="1">Transcription regulator HTH AraC- type ligand binding domain-containing protein</fullName>
    </recommendedName>
</protein>
<evidence type="ECO:0000259" key="1">
    <source>
        <dbReference type="Pfam" id="PF14525"/>
    </source>
</evidence>
<reference evidence="2 3" key="1">
    <citation type="submission" date="2021-01" db="EMBL/GenBank/DDBJ databases">
        <title>WGS of actinomycetes isolated from Thailand.</title>
        <authorList>
            <person name="Thawai C."/>
        </authorList>
    </citation>
    <scope>NUCLEOTIDE SEQUENCE [LARGE SCALE GENOMIC DNA]</scope>
    <source>
        <strain evidence="2 3">CA3R110</strain>
    </source>
</reference>
<feature type="domain" description="Transcription regulator HTH AraC- type ligand binding" evidence="1">
    <location>
        <begin position="20"/>
        <end position="174"/>
    </location>
</feature>
<sequence>MNEDVFRTEELPRADRFDAWRERAAHSHAPVEMSSARFAHFRGFQQAVQLGAVPVYASEWQPAVARRTPRLIRQPAPERYRLSFIRSGTVGTAVNGRHITYGAYGLFSHTTWAPFEPRIGTREDRVKAVSVEVPRALLSLPAAQVDHVIGRPLSGRDGTGALLAAFLNTLTADARS</sequence>
<dbReference type="Proteomes" id="UP000621510">
    <property type="component" value="Unassembled WGS sequence"/>
</dbReference>
<keyword evidence="3" id="KW-1185">Reference proteome</keyword>
<organism evidence="2 3">
    <name type="scientific">Streptomyces endocoffeicus</name>
    <dbReference type="NCBI Taxonomy" id="2898945"/>
    <lineage>
        <taxon>Bacteria</taxon>
        <taxon>Bacillati</taxon>
        <taxon>Actinomycetota</taxon>
        <taxon>Actinomycetes</taxon>
        <taxon>Kitasatosporales</taxon>
        <taxon>Streptomycetaceae</taxon>
        <taxon>Streptomyces</taxon>
    </lineage>
</organism>
<proteinExistence type="predicted"/>
<accession>A0ABS1Q7G4</accession>
<comment type="caution">
    <text evidence="2">The sequence shown here is derived from an EMBL/GenBank/DDBJ whole genome shotgun (WGS) entry which is preliminary data.</text>
</comment>
<gene>
    <name evidence="2" type="ORF">JK364_50620</name>
</gene>
<dbReference type="InterPro" id="IPR035418">
    <property type="entry name" value="AraC-bd_2"/>
</dbReference>
<dbReference type="EMBL" id="JAERRG010000052">
    <property type="protein sequence ID" value="MBL1120494.1"/>
    <property type="molecule type" value="Genomic_DNA"/>
</dbReference>
<name>A0ABS1Q7G4_9ACTN</name>
<evidence type="ECO:0000313" key="2">
    <source>
        <dbReference type="EMBL" id="MBL1120494.1"/>
    </source>
</evidence>